<reference evidence="13 15" key="1">
    <citation type="submission" date="2023-01" db="EMBL/GenBank/DDBJ databases">
        <title>Genome-based reclassification of Anoxybacillus geothermalis as a later heterotypic synonym of Anoxybacillus rupiensis.</title>
        <authorList>
            <person name="Inan Bektas K."/>
            <person name="Canakci S."/>
            <person name="Belduz A.A."/>
            <person name="Guler H.H."/>
        </authorList>
    </citation>
    <scope>NUCLEOTIDE SEQUENCE [LARGE SCALE GENOMIC DNA]</scope>
    <source>
        <strain evidence="13 15">DSM 17127</strain>
    </source>
</reference>
<dbReference type="Gene3D" id="3.90.950.10">
    <property type="match status" value="1"/>
</dbReference>
<evidence type="ECO:0000256" key="11">
    <source>
        <dbReference type="HAMAP-Rule" id="MF_00648"/>
    </source>
</evidence>
<comment type="caution">
    <text evidence="14">The sequence shown here is derived from an EMBL/GenBank/DDBJ whole genome shotgun (WGS) entry which is preliminary data.</text>
</comment>
<organism evidence="14 16">
    <name type="scientific">Anoxybacteroides rupiense</name>
    <dbReference type="NCBI Taxonomy" id="311460"/>
    <lineage>
        <taxon>Bacteria</taxon>
        <taxon>Bacillati</taxon>
        <taxon>Bacillota</taxon>
        <taxon>Bacilli</taxon>
        <taxon>Bacillales</taxon>
        <taxon>Anoxybacillaceae</taxon>
        <taxon>Anoxybacteroides</taxon>
    </lineage>
</organism>
<evidence type="ECO:0000256" key="9">
    <source>
        <dbReference type="ARBA" id="ARBA00048781"/>
    </source>
</evidence>
<evidence type="ECO:0000313" key="15">
    <source>
        <dbReference type="Proteomes" id="UP001213979"/>
    </source>
</evidence>
<keyword evidence="2 11" id="KW-0479">Metal-binding</keyword>
<feature type="binding site" evidence="11">
    <location>
        <position position="34"/>
    </location>
    <ligand>
        <name>Mg(2+)</name>
        <dbReference type="ChEBI" id="CHEBI:18420"/>
    </ligand>
</feature>
<comment type="similarity">
    <text evidence="10 11">Belongs to the YjjX NTPase family.</text>
</comment>
<proteinExistence type="inferred from homology"/>
<dbReference type="InterPro" id="IPR029001">
    <property type="entry name" value="ITPase-like_fam"/>
</dbReference>
<dbReference type="InterPro" id="IPR026533">
    <property type="entry name" value="NTPase/PRRC1"/>
</dbReference>
<evidence type="ECO:0000313" key="14">
    <source>
        <dbReference type="EMBL" id="MED5051196.1"/>
    </source>
</evidence>
<feature type="domain" description="Non-canonical purine NTP phosphatase/PRRC1" evidence="12">
    <location>
        <begin position="7"/>
        <end position="158"/>
    </location>
</feature>
<dbReference type="Proteomes" id="UP001339962">
    <property type="component" value="Unassembled WGS sequence"/>
</dbReference>
<comment type="catalytic activity">
    <reaction evidence="9 11">
        <text>XTP + H2O = XDP + phosphate + H(+)</text>
        <dbReference type="Rhea" id="RHEA:28406"/>
        <dbReference type="ChEBI" id="CHEBI:15377"/>
        <dbReference type="ChEBI" id="CHEBI:15378"/>
        <dbReference type="ChEBI" id="CHEBI:43474"/>
        <dbReference type="ChEBI" id="CHEBI:59884"/>
        <dbReference type="ChEBI" id="CHEBI:61314"/>
        <dbReference type="EC" id="3.6.1.73"/>
    </reaction>
</comment>
<accession>A0ABD5IUX3</accession>
<dbReference type="AlphaFoldDB" id="A0ABD5IUX3"/>
<dbReference type="PANTHER" id="PTHR34699:SF2">
    <property type="entry name" value="NON-CANONICAL PURINE NTP PHOSPHATASE_PRRC1 DOMAIN-CONTAINING PROTEIN"/>
    <property type="match status" value="1"/>
</dbReference>
<dbReference type="InterPro" id="IPR002786">
    <property type="entry name" value="Non_canon_purine_NTPase"/>
</dbReference>
<dbReference type="GO" id="GO:0000166">
    <property type="term" value="F:nucleotide binding"/>
    <property type="evidence" value="ECO:0007669"/>
    <property type="project" value="UniProtKB-KW"/>
</dbReference>
<dbReference type="NCBIfam" id="NF002850">
    <property type="entry name" value="PRK03114.1"/>
    <property type="match status" value="1"/>
</dbReference>
<comment type="function">
    <text evidence="11">Phosphatase that hydrolyzes non-canonical purine nucleotides such as XTP and ITP to their respective diphosphate derivatives. Probably excludes non-canonical purines from DNA/RNA precursor pool, thus preventing their incorporation into DNA/RNA and avoiding chromosomal lesions.</text>
</comment>
<keyword evidence="4 11" id="KW-0378">Hydrolase</keyword>
<evidence type="ECO:0000256" key="2">
    <source>
        <dbReference type="ARBA" id="ARBA00022723"/>
    </source>
</evidence>
<keyword evidence="7 11" id="KW-0464">Manganese</keyword>
<name>A0ABD5IUX3_9BACL</name>
<keyword evidence="5 11" id="KW-0460">Magnesium</keyword>
<reference evidence="14 16" key="2">
    <citation type="submission" date="2023-03" db="EMBL/GenBank/DDBJ databases">
        <title>Bacillus Genome Sequencing.</title>
        <authorList>
            <person name="Dunlap C."/>
        </authorList>
    </citation>
    <scope>NUCLEOTIDE SEQUENCE [LARGE SCALE GENOMIC DNA]</scope>
    <source>
        <strain evidence="14 16">NRS-38</strain>
    </source>
</reference>
<evidence type="ECO:0000256" key="7">
    <source>
        <dbReference type="ARBA" id="ARBA00023211"/>
    </source>
</evidence>
<evidence type="ECO:0000256" key="5">
    <source>
        <dbReference type="ARBA" id="ARBA00022842"/>
    </source>
</evidence>
<comment type="subunit">
    <text evidence="11">Homodimer.</text>
</comment>
<evidence type="ECO:0000256" key="4">
    <source>
        <dbReference type="ARBA" id="ARBA00022801"/>
    </source>
</evidence>
<dbReference type="RefSeq" id="WP_044745894.1">
    <property type="nucleotide sequence ID" value="NZ_JACIDF010000003.1"/>
</dbReference>
<feature type="binding site" evidence="11">
    <location>
        <begin position="8"/>
        <end position="13"/>
    </location>
    <ligand>
        <name>substrate</name>
    </ligand>
</feature>
<dbReference type="InterPro" id="IPR050299">
    <property type="entry name" value="YjjX_NTPase"/>
</dbReference>
<sequence>MMRIAVGTTNQAKVAAVEAIFFNERHVIVPTKVDSAVAAQPFSDEETRAGAINRAKHALEKEKADIAIGLEGGVVEADSQLWVCNWGALVDRNGMVVSAGGARIPLPLEVAEGVWSGRELGEVMEAYTGQQNIRQKEGAIGIFTHGYVNRTEMFSHIVKLLRGQYEFWTKNGVIKEEKS</sequence>
<keyword evidence="15" id="KW-1185">Reference proteome</keyword>
<dbReference type="EMBL" id="JAQOTG010000012">
    <property type="protein sequence ID" value="MDE8564702.1"/>
    <property type="molecule type" value="Genomic_DNA"/>
</dbReference>
<dbReference type="EC" id="3.6.1.73" evidence="11"/>
<evidence type="ECO:0000313" key="16">
    <source>
        <dbReference type="Proteomes" id="UP001339962"/>
    </source>
</evidence>
<evidence type="ECO:0000256" key="10">
    <source>
        <dbReference type="ARBA" id="ARBA00060855"/>
    </source>
</evidence>
<dbReference type="GO" id="GO:0103023">
    <property type="term" value="F:ITPase activity"/>
    <property type="evidence" value="ECO:0007669"/>
    <property type="project" value="UniProtKB-EC"/>
</dbReference>
<gene>
    <name evidence="14" type="ORF">P9850_04810</name>
    <name evidence="13" type="ORF">PNH38_12600</name>
</gene>
<keyword evidence="3 11" id="KW-0547">Nucleotide-binding</keyword>
<comment type="caution">
    <text evidence="11">Lacks conserved residue(s) required for the propagation of feature annotation.</text>
</comment>
<evidence type="ECO:0000313" key="13">
    <source>
        <dbReference type="EMBL" id="MDE8564702.1"/>
    </source>
</evidence>
<dbReference type="HAMAP" id="MF_00648">
    <property type="entry name" value="Non_canon_purine_NTPase_YjjX"/>
    <property type="match status" value="1"/>
</dbReference>
<keyword evidence="6 11" id="KW-0546">Nucleotide metabolism</keyword>
<comment type="cofactor">
    <cofactor evidence="1">
        <name>Mn(2+)</name>
        <dbReference type="ChEBI" id="CHEBI:29035"/>
    </cofactor>
</comment>
<protein>
    <recommendedName>
        <fullName evidence="11">Probable inosine/xanthosine triphosphatase</fullName>
        <shortName evidence="11">ITPase/XTPase</shortName>
        <ecNumber evidence="11">3.6.1.73</ecNumber>
    </recommendedName>
    <alternativeName>
        <fullName evidence="11">Non-canonical purine NTP phosphatase</fullName>
    </alternativeName>
    <alternativeName>
        <fullName evidence="11">Non-standard purine NTP phosphatase</fullName>
    </alternativeName>
    <alternativeName>
        <fullName evidence="11">Nucleoside-triphosphate phosphatase</fullName>
        <shortName evidence="11">NTPase</shortName>
    </alternativeName>
</protein>
<dbReference type="EMBL" id="JARTLI010000004">
    <property type="protein sequence ID" value="MED5051196.1"/>
    <property type="molecule type" value="Genomic_DNA"/>
</dbReference>
<dbReference type="PANTHER" id="PTHR34699">
    <property type="match status" value="1"/>
</dbReference>
<evidence type="ECO:0000256" key="6">
    <source>
        <dbReference type="ARBA" id="ARBA00023080"/>
    </source>
</evidence>
<dbReference type="GO" id="GO:0046872">
    <property type="term" value="F:metal ion binding"/>
    <property type="evidence" value="ECO:0007669"/>
    <property type="project" value="UniProtKB-KW"/>
</dbReference>
<dbReference type="GO" id="GO:0009117">
    <property type="term" value="P:nucleotide metabolic process"/>
    <property type="evidence" value="ECO:0007669"/>
    <property type="project" value="UniProtKB-KW"/>
</dbReference>
<evidence type="ECO:0000256" key="3">
    <source>
        <dbReference type="ARBA" id="ARBA00022741"/>
    </source>
</evidence>
<dbReference type="FunFam" id="3.90.950.10:FF:000002">
    <property type="entry name" value="Inosine/xanthosine triphosphatase"/>
    <property type="match status" value="1"/>
</dbReference>
<evidence type="ECO:0000256" key="1">
    <source>
        <dbReference type="ARBA" id="ARBA00001936"/>
    </source>
</evidence>
<dbReference type="SUPFAM" id="SSF52972">
    <property type="entry name" value="ITPase-like"/>
    <property type="match status" value="1"/>
</dbReference>
<evidence type="ECO:0000259" key="12">
    <source>
        <dbReference type="Pfam" id="PF01931"/>
    </source>
</evidence>
<comment type="cofactor">
    <cofactor evidence="11">
        <name>Mg(2+)</name>
        <dbReference type="ChEBI" id="CHEBI:18420"/>
    </cofactor>
    <cofactor evidence="11">
        <name>Mn(2+)</name>
        <dbReference type="ChEBI" id="CHEBI:29035"/>
    </cofactor>
    <text evidence="11">Binds 1 divalent metal cation per subunit; can use either Mg(2+) or Mn(2+).</text>
</comment>
<evidence type="ECO:0000256" key="8">
    <source>
        <dbReference type="ARBA" id="ARBA00048174"/>
    </source>
</evidence>
<comment type="catalytic activity">
    <reaction evidence="8 11">
        <text>ITP + H2O = IDP + phosphate + H(+)</text>
        <dbReference type="Rhea" id="RHEA:28330"/>
        <dbReference type="ChEBI" id="CHEBI:15377"/>
        <dbReference type="ChEBI" id="CHEBI:15378"/>
        <dbReference type="ChEBI" id="CHEBI:43474"/>
        <dbReference type="ChEBI" id="CHEBI:58280"/>
        <dbReference type="ChEBI" id="CHEBI:61402"/>
        <dbReference type="EC" id="3.6.1.73"/>
    </reaction>
</comment>
<dbReference type="Proteomes" id="UP001213979">
    <property type="component" value="Unassembled WGS sequence"/>
</dbReference>
<dbReference type="Pfam" id="PF01931">
    <property type="entry name" value="NTPase_I-T"/>
    <property type="match status" value="1"/>
</dbReference>